<keyword evidence="2" id="KW-1185">Reference proteome</keyword>
<proteinExistence type="predicted"/>
<organism evidence="1 2">
    <name type="scientific">Melipona bicolor</name>
    <dbReference type="NCBI Taxonomy" id="60889"/>
    <lineage>
        <taxon>Eukaryota</taxon>
        <taxon>Metazoa</taxon>
        <taxon>Ecdysozoa</taxon>
        <taxon>Arthropoda</taxon>
        <taxon>Hexapoda</taxon>
        <taxon>Insecta</taxon>
        <taxon>Pterygota</taxon>
        <taxon>Neoptera</taxon>
        <taxon>Endopterygota</taxon>
        <taxon>Hymenoptera</taxon>
        <taxon>Apocrita</taxon>
        <taxon>Aculeata</taxon>
        <taxon>Apoidea</taxon>
        <taxon>Anthophila</taxon>
        <taxon>Apidae</taxon>
        <taxon>Melipona</taxon>
    </lineage>
</organism>
<dbReference type="EMBL" id="JAHYIQ010000001">
    <property type="protein sequence ID" value="KAK1136726.1"/>
    <property type="molecule type" value="Genomic_DNA"/>
</dbReference>
<comment type="caution">
    <text evidence="1">The sequence shown here is derived from an EMBL/GenBank/DDBJ whole genome shotgun (WGS) entry which is preliminary data.</text>
</comment>
<dbReference type="AlphaFoldDB" id="A0AA40GF64"/>
<evidence type="ECO:0000313" key="2">
    <source>
        <dbReference type="Proteomes" id="UP001177670"/>
    </source>
</evidence>
<protein>
    <submittedName>
        <fullName evidence="1">Uncharacterized protein</fullName>
    </submittedName>
</protein>
<gene>
    <name evidence="1" type="ORF">K0M31_001265</name>
</gene>
<sequence>MVAKLHCHMENNGVLILRLVEMMECTLHSLKAMTTLTILILTRTTVATLLCHMTTKRELLLCLMGMMVYTPHSLRL</sequence>
<name>A0AA40GF64_9HYME</name>
<accession>A0AA40GF64</accession>
<evidence type="ECO:0000313" key="1">
    <source>
        <dbReference type="EMBL" id="KAK1136726.1"/>
    </source>
</evidence>
<dbReference type="Proteomes" id="UP001177670">
    <property type="component" value="Unassembled WGS sequence"/>
</dbReference>
<reference evidence="1" key="1">
    <citation type="submission" date="2021-10" db="EMBL/GenBank/DDBJ databases">
        <title>Melipona bicolor Genome sequencing and assembly.</title>
        <authorList>
            <person name="Araujo N.S."/>
            <person name="Arias M.C."/>
        </authorList>
    </citation>
    <scope>NUCLEOTIDE SEQUENCE</scope>
    <source>
        <strain evidence="1">USP_2M_L1-L4_2017</strain>
        <tissue evidence="1">Whole body</tissue>
    </source>
</reference>